<dbReference type="EMBL" id="UGVI01000001">
    <property type="protein sequence ID" value="SUE15799.1"/>
    <property type="molecule type" value="Genomic_DNA"/>
</dbReference>
<name>A0A379M0H2_9NOCA</name>
<evidence type="ECO:0000313" key="2">
    <source>
        <dbReference type="EMBL" id="SUE15799.1"/>
    </source>
</evidence>
<dbReference type="Proteomes" id="UP000254569">
    <property type="component" value="Unassembled WGS sequence"/>
</dbReference>
<gene>
    <name evidence="2" type="ORF">NCTC13296_02663</name>
</gene>
<dbReference type="RefSeq" id="WP_165369179.1">
    <property type="nucleotide sequence ID" value="NZ_CP101467.1"/>
</dbReference>
<feature type="region of interest" description="Disordered" evidence="1">
    <location>
        <begin position="1"/>
        <end position="30"/>
    </location>
</feature>
<protein>
    <submittedName>
        <fullName evidence="2">Uncharacterized protein</fullName>
    </submittedName>
</protein>
<keyword evidence="3" id="KW-1185">Reference proteome</keyword>
<dbReference type="AlphaFoldDB" id="A0A379M0H2"/>
<evidence type="ECO:0000256" key="1">
    <source>
        <dbReference type="SAM" id="MobiDB-lite"/>
    </source>
</evidence>
<feature type="compositionally biased region" description="Polar residues" evidence="1">
    <location>
        <begin position="1"/>
        <end position="19"/>
    </location>
</feature>
<sequence>MAIRSTSQMGASHTASSTRRPARVEQDGPSFTEVIHSQLFSNYQVPRGEVQRSA</sequence>
<proteinExistence type="predicted"/>
<reference evidence="2 3" key="1">
    <citation type="submission" date="2018-06" db="EMBL/GenBank/DDBJ databases">
        <authorList>
            <consortium name="Pathogen Informatics"/>
            <person name="Doyle S."/>
        </authorList>
    </citation>
    <scope>NUCLEOTIDE SEQUENCE [LARGE SCALE GENOMIC DNA]</scope>
    <source>
        <strain evidence="2 3">NCTC13296</strain>
    </source>
</reference>
<accession>A0A379M0H2</accession>
<organism evidence="2 3">
    <name type="scientific">Rhodococcus gordoniae</name>
    <dbReference type="NCBI Taxonomy" id="223392"/>
    <lineage>
        <taxon>Bacteria</taxon>
        <taxon>Bacillati</taxon>
        <taxon>Actinomycetota</taxon>
        <taxon>Actinomycetes</taxon>
        <taxon>Mycobacteriales</taxon>
        <taxon>Nocardiaceae</taxon>
        <taxon>Rhodococcus</taxon>
    </lineage>
</organism>
<evidence type="ECO:0000313" key="3">
    <source>
        <dbReference type="Proteomes" id="UP000254569"/>
    </source>
</evidence>